<comment type="caution">
    <text evidence="2">The sequence shown here is derived from an EMBL/GenBank/DDBJ whole genome shotgun (WGS) entry which is preliminary data.</text>
</comment>
<dbReference type="InterPro" id="IPR009883">
    <property type="entry name" value="YgfX"/>
</dbReference>
<dbReference type="RefSeq" id="WP_368379921.1">
    <property type="nucleotide sequence ID" value="NZ_JBFRYA010000001.1"/>
</dbReference>
<organism evidence="2 3">
    <name type="scientific">Zhongshania guokunii</name>
    <dbReference type="NCBI Taxonomy" id="641783"/>
    <lineage>
        <taxon>Bacteria</taxon>
        <taxon>Pseudomonadati</taxon>
        <taxon>Pseudomonadota</taxon>
        <taxon>Gammaproteobacteria</taxon>
        <taxon>Cellvibrionales</taxon>
        <taxon>Spongiibacteraceae</taxon>
        <taxon>Zhongshania</taxon>
    </lineage>
</organism>
<evidence type="ECO:0000313" key="2">
    <source>
        <dbReference type="EMBL" id="MEX1667605.1"/>
    </source>
</evidence>
<reference evidence="2 3" key="1">
    <citation type="journal article" date="2011" name="Int. J. Syst. Evol. Microbiol.">
        <title>Zhongshania antarctica gen. nov., sp. nov. and Zhongshania guokunii sp. nov., gammaproteobacteria respectively isolated from coastal attached (fast) ice and surface seawater of the Antarctic.</title>
        <authorList>
            <person name="Li H.J."/>
            <person name="Zhang X.Y."/>
            <person name="Chen C.X."/>
            <person name="Zhang Y.J."/>
            <person name="Gao Z.M."/>
            <person name="Yu Y."/>
            <person name="Chen X.L."/>
            <person name="Chen B."/>
            <person name="Zhang Y.Z."/>
        </authorList>
    </citation>
    <scope>NUCLEOTIDE SEQUENCE [LARGE SCALE GENOMIC DNA]</scope>
    <source>
        <strain evidence="2 3">ZS6-22T</strain>
    </source>
</reference>
<keyword evidence="1" id="KW-1133">Transmembrane helix</keyword>
<dbReference type="Proteomes" id="UP001557485">
    <property type="component" value="Unassembled WGS sequence"/>
</dbReference>
<dbReference type="EMBL" id="JBFRYA010000001">
    <property type="protein sequence ID" value="MEX1667605.1"/>
    <property type="molecule type" value="Genomic_DNA"/>
</dbReference>
<name>A0ABV3U143_9GAMM</name>
<sequence length="145" mass="16344">MRTPKPLLLELKPSRWLAAYLLLVHGLVGGVLLVILPSALAALGLLAAVLSARYYWRRYIDFAVPDAVPLLKFADNRWQILCPGAQKFESVEWLDATILRYLVVLRFRDLAGRGVNVSILADQLDPEVFRRLRQVAGFARLSHPL</sequence>
<keyword evidence="3" id="KW-1185">Reference proteome</keyword>
<proteinExistence type="predicted"/>
<evidence type="ECO:0000256" key="1">
    <source>
        <dbReference type="SAM" id="Phobius"/>
    </source>
</evidence>
<dbReference type="Pfam" id="PF07254">
    <property type="entry name" value="Cpta_toxin"/>
    <property type="match status" value="1"/>
</dbReference>
<accession>A0ABV3U143</accession>
<keyword evidence="1" id="KW-0812">Transmembrane</keyword>
<protein>
    <submittedName>
        <fullName evidence="2">Protein YgfX</fullName>
    </submittedName>
</protein>
<evidence type="ECO:0000313" key="3">
    <source>
        <dbReference type="Proteomes" id="UP001557485"/>
    </source>
</evidence>
<gene>
    <name evidence="2" type="ORF">AB4876_01700</name>
</gene>
<keyword evidence="1" id="KW-0472">Membrane</keyword>
<feature type="transmembrane region" description="Helical" evidence="1">
    <location>
        <begin position="20"/>
        <end position="50"/>
    </location>
</feature>